<dbReference type="EMBL" id="QPJK01000005">
    <property type="protein sequence ID" value="RCW70587.1"/>
    <property type="molecule type" value="Genomic_DNA"/>
</dbReference>
<keyword evidence="3" id="KW-1003">Cell membrane</keyword>
<dbReference type="InterPro" id="IPR035906">
    <property type="entry name" value="MetI-like_sf"/>
</dbReference>
<dbReference type="Gene3D" id="1.10.3720.10">
    <property type="entry name" value="MetI-like"/>
    <property type="match status" value="1"/>
</dbReference>
<dbReference type="GO" id="GO:0005886">
    <property type="term" value="C:plasma membrane"/>
    <property type="evidence" value="ECO:0007669"/>
    <property type="project" value="UniProtKB-SubCell"/>
</dbReference>
<dbReference type="GO" id="GO:0055085">
    <property type="term" value="P:transmembrane transport"/>
    <property type="evidence" value="ECO:0007669"/>
    <property type="project" value="InterPro"/>
</dbReference>
<dbReference type="RefSeq" id="WP_114469500.1">
    <property type="nucleotide sequence ID" value="NZ_QPJK01000005.1"/>
</dbReference>
<keyword evidence="6 7" id="KW-0472">Membrane</keyword>
<comment type="similarity">
    <text evidence="7">Belongs to the binding-protein-dependent transport system permease family.</text>
</comment>
<evidence type="ECO:0000256" key="2">
    <source>
        <dbReference type="ARBA" id="ARBA00022448"/>
    </source>
</evidence>
<keyword evidence="2 7" id="KW-0813">Transport</keyword>
<reference evidence="9 10" key="1">
    <citation type="submission" date="2018-07" db="EMBL/GenBank/DDBJ databases">
        <title>Genomic Encyclopedia of Type Strains, Phase IV (KMG-IV): sequencing the most valuable type-strain genomes for metagenomic binning, comparative biology and taxonomic classification.</title>
        <authorList>
            <person name="Goeker M."/>
        </authorList>
    </citation>
    <scope>NUCLEOTIDE SEQUENCE [LARGE SCALE GENOMIC DNA]</scope>
    <source>
        <strain evidence="9 10">DSM 21634</strain>
    </source>
</reference>
<feature type="domain" description="ABC transmembrane type-1" evidence="8">
    <location>
        <begin position="78"/>
        <end position="262"/>
    </location>
</feature>
<protein>
    <submittedName>
        <fullName evidence="9">NitT/TauT family transport system permease protein</fullName>
    </submittedName>
</protein>
<keyword evidence="5 7" id="KW-1133">Transmembrane helix</keyword>
<keyword evidence="4 7" id="KW-0812">Transmembrane</keyword>
<dbReference type="OrthoDB" id="9809660at2"/>
<feature type="transmembrane region" description="Helical" evidence="7">
    <location>
        <begin position="196"/>
        <end position="220"/>
    </location>
</feature>
<evidence type="ECO:0000259" key="8">
    <source>
        <dbReference type="PROSITE" id="PS50928"/>
    </source>
</evidence>
<organism evidence="9 10">
    <name type="scientific">Pseudorhodoferax soli</name>
    <dbReference type="NCBI Taxonomy" id="545864"/>
    <lineage>
        <taxon>Bacteria</taxon>
        <taxon>Pseudomonadati</taxon>
        <taxon>Pseudomonadota</taxon>
        <taxon>Betaproteobacteria</taxon>
        <taxon>Burkholderiales</taxon>
        <taxon>Comamonadaceae</taxon>
    </lineage>
</organism>
<dbReference type="PANTHER" id="PTHR30151:SF20">
    <property type="entry name" value="ABC TRANSPORTER PERMEASE PROTEIN HI_0355-RELATED"/>
    <property type="match status" value="1"/>
</dbReference>
<dbReference type="AlphaFoldDB" id="A0A368XVQ3"/>
<dbReference type="Proteomes" id="UP000252884">
    <property type="component" value="Unassembled WGS sequence"/>
</dbReference>
<dbReference type="InterPro" id="IPR000515">
    <property type="entry name" value="MetI-like"/>
</dbReference>
<feature type="transmembrane region" description="Helical" evidence="7">
    <location>
        <begin position="144"/>
        <end position="163"/>
    </location>
</feature>
<keyword evidence="10" id="KW-1185">Reference proteome</keyword>
<dbReference type="CDD" id="cd06261">
    <property type="entry name" value="TM_PBP2"/>
    <property type="match status" value="1"/>
</dbReference>
<name>A0A368XVQ3_9BURK</name>
<evidence type="ECO:0000256" key="4">
    <source>
        <dbReference type="ARBA" id="ARBA00022692"/>
    </source>
</evidence>
<dbReference type="PROSITE" id="PS50928">
    <property type="entry name" value="ABC_TM1"/>
    <property type="match status" value="1"/>
</dbReference>
<dbReference type="SUPFAM" id="SSF161098">
    <property type="entry name" value="MetI-like"/>
    <property type="match status" value="1"/>
</dbReference>
<evidence type="ECO:0000313" key="9">
    <source>
        <dbReference type="EMBL" id="RCW70587.1"/>
    </source>
</evidence>
<evidence type="ECO:0000256" key="1">
    <source>
        <dbReference type="ARBA" id="ARBA00004651"/>
    </source>
</evidence>
<feature type="transmembrane region" description="Helical" evidence="7">
    <location>
        <begin position="75"/>
        <end position="104"/>
    </location>
</feature>
<comment type="caution">
    <text evidence="9">The sequence shown here is derived from an EMBL/GenBank/DDBJ whole genome shotgun (WGS) entry which is preliminary data.</text>
</comment>
<feature type="transmembrane region" description="Helical" evidence="7">
    <location>
        <begin position="240"/>
        <end position="261"/>
    </location>
</feature>
<evidence type="ECO:0000256" key="5">
    <source>
        <dbReference type="ARBA" id="ARBA00022989"/>
    </source>
</evidence>
<evidence type="ECO:0000256" key="3">
    <source>
        <dbReference type="ARBA" id="ARBA00022475"/>
    </source>
</evidence>
<proteinExistence type="inferred from homology"/>
<comment type="subcellular location">
    <subcellularLocation>
        <location evidence="1 7">Cell membrane</location>
        <topology evidence="1 7">Multi-pass membrane protein</topology>
    </subcellularLocation>
</comment>
<accession>A0A368XVQ3</accession>
<sequence>MAALGMDIPGLAPPRRAAAWLARAGDLALPAAAIALIFAAWEWGVALLGIGAYLLPPPSQVFAAIATMARDGSLWANAQVTLGATLTGFAIALAAGIAVGGLIAQSRLVERTVYGYLVAIQTLPKIALAPLFVAWFGFGLSSKVAVAALIAFFPIVVNVIAGLKSCDPGRLDVMRALSASRWQVFRHVQLPSALPFIMAGADVAIVFALTGAMVGEFVGATAGLGYQMVLSNSQMEVPKVYGVLVVLGGIGMLLHGAVALLRRRLLSWMPAEAAPSSPSRS</sequence>
<evidence type="ECO:0000313" key="10">
    <source>
        <dbReference type="Proteomes" id="UP000252884"/>
    </source>
</evidence>
<dbReference type="PANTHER" id="PTHR30151">
    <property type="entry name" value="ALKANE SULFONATE ABC TRANSPORTER-RELATED, MEMBRANE SUBUNIT"/>
    <property type="match status" value="1"/>
</dbReference>
<feature type="transmembrane region" description="Helical" evidence="7">
    <location>
        <begin position="27"/>
        <end position="55"/>
    </location>
</feature>
<evidence type="ECO:0000256" key="6">
    <source>
        <dbReference type="ARBA" id="ARBA00023136"/>
    </source>
</evidence>
<dbReference type="Pfam" id="PF00528">
    <property type="entry name" value="BPD_transp_1"/>
    <property type="match status" value="1"/>
</dbReference>
<evidence type="ECO:0000256" key="7">
    <source>
        <dbReference type="RuleBase" id="RU363032"/>
    </source>
</evidence>
<feature type="transmembrane region" description="Helical" evidence="7">
    <location>
        <begin position="116"/>
        <end position="138"/>
    </location>
</feature>
<gene>
    <name evidence="9" type="ORF">DES41_105530</name>
</gene>